<dbReference type="InterPro" id="IPR006439">
    <property type="entry name" value="HAD-SF_hydro_IA"/>
</dbReference>
<dbReference type="OrthoDB" id="212720at2157"/>
<dbReference type="EMBL" id="REGA01000004">
    <property type="protein sequence ID" value="RQG95859.1"/>
    <property type="molecule type" value="Genomic_DNA"/>
</dbReference>
<dbReference type="NCBIfam" id="TIGR01549">
    <property type="entry name" value="HAD-SF-IA-v1"/>
    <property type="match status" value="1"/>
</dbReference>
<accession>A0A3N6PA06</accession>
<dbReference type="GO" id="GO:0008967">
    <property type="term" value="F:phosphoglycolate phosphatase activity"/>
    <property type="evidence" value="ECO:0007669"/>
    <property type="project" value="TreeGrafter"/>
</dbReference>
<dbReference type="InterPro" id="IPR036412">
    <property type="entry name" value="HAD-like_sf"/>
</dbReference>
<dbReference type="PANTHER" id="PTHR43434:SF1">
    <property type="entry name" value="PHOSPHOGLYCOLATE PHOSPHATASE"/>
    <property type="match status" value="1"/>
</dbReference>
<evidence type="ECO:0000313" key="2">
    <source>
        <dbReference type="EMBL" id="RQG95859.1"/>
    </source>
</evidence>
<dbReference type="Gene3D" id="1.10.150.240">
    <property type="entry name" value="Putative phosphatase, domain 2"/>
    <property type="match status" value="1"/>
</dbReference>
<comment type="similarity">
    <text evidence="1">Belongs to the HAD-like hydrolase superfamily.</text>
</comment>
<keyword evidence="2" id="KW-0378">Hydrolase</keyword>
<gene>
    <name evidence="2" type="ORF">EA473_06625</name>
</gene>
<comment type="caution">
    <text evidence="2">The sequence shown here is derived from an EMBL/GenBank/DDBJ whole genome shotgun (WGS) entry which is preliminary data.</text>
</comment>
<dbReference type="PANTHER" id="PTHR43434">
    <property type="entry name" value="PHOSPHOGLYCOLATE PHOSPHATASE"/>
    <property type="match status" value="1"/>
</dbReference>
<dbReference type="GO" id="GO:0006281">
    <property type="term" value="P:DNA repair"/>
    <property type="evidence" value="ECO:0007669"/>
    <property type="project" value="TreeGrafter"/>
</dbReference>
<dbReference type="RefSeq" id="WP_124194857.1">
    <property type="nucleotide sequence ID" value="NZ_REGA01000004.1"/>
</dbReference>
<dbReference type="Pfam" id="PF13419">
    <property type="entry name" value="HAD_2"/>
    <property type="match status" value="1"/>
</dbReference>
<name>A0A3N6PA06_NATCH</name>
<organism evidence="2 3">
    <name type="scientific">Natrarchaeobius chitinivorans</name>
    <dbReference type="NCBI Taxonomy" id="1679083"/>
    <lineage>
        <taxon>Archaea</taxon>
        <taxon>Methanobacteriati</taxon>
        <taxon>Methanobacteriota</taxon>
        <taxon>Stenosarchaea group</taxon>
        <taxon>Halobacteria</taxon>
        <taxon>Halobacteriales</taxon>
        <taxon>Natrialbaceae</taxon>
        <taxon>Natrarchaeobius</taxon>
    </lineage>
</organism>
<dbReference type="Proteomes" id="UP000282323">
    <property type="component" value="Unassembled WGS sequence"/>
</dbReference>
<evidence type="ECO:0000256" key="1">
    <source>
        <dbReference type="ARBA" id="ARBA00007958"/>
    </source>
</evidence>
<dbReference type="InterPro" id="IPR050155">
    <property type="entry name" value="HAD-like_hydrolase_sf"/>
</dbReference>
<dbReference type="SFLD" id="SFLDS00003">
    <property type="entry name" value="Haloacid_Dehalogenase"/>
    <property type="match status" value="1"/>
</dbReference>
<dbReference type="SUPFAM" id="SSF56784">
    <property type="entry name" value="HAD-like"/>
    <property type="match status" value="1"/>
</dbReference>
<protein>
    <submittedName>
        <fullName evidence="2">HAD family hydrolase</fullName>
    </submittedName>
</protein>
<sequence>MTDYDAIVYDLDGTLVDLDVDWDAVAADVLGVYDAADVDPQSRDLWDMLEDASEVGLAREVESTIAAHEREGAPTSPRLAHAEELLERTVPVGVCSLNCEAACRIALEEHDLRTAVDVVVGRDTVATRKPDPEPLLWAVEELDASPGETLFVGDSPRDELTADRAGTAFEYVGD</sequence>
<proteinExistence type="inferred from homology"/>
<dbReference type="AlphaFoldDB" id="A0A3N6PA06"/>
<evidence type="ECO:0000313" key="3">
    <source>
        <dbReference type="Proteomes" id="UP000282323"/>
    </source>
</evidence>
<dbReference type="InterPro" id="IPR023198">
    <property type="entry name" value="PGP-like_dom2"/>
</dbReference>
<dbReference type="PRINTS" id="PR00413">
    <property type="entry name" value="HADHALOGNASE"/>
</dbReference>
<reference evidence="2 3" key="1">
    <citation type="submission" date="2018-10" db="EMBL/GenBank/DDBJ databases">
        <title>Natrarchaeobius chitinivorans gen. nov., sp. nov., and Natrarchaeobius haloalkaliphilus sp. nov., alkaliphilic, chitin-utilizing haloarchaea from hypersaline alkaline lakes.</title>
        <authorList>
            <person name="Sorokin D.Y."/>
            <person name="Elcheninov A.G."/>
            <person name="Kostrikina N.A."/>
            <person name="Bale N.J."/>
            <person name="Sinninghe Damste J.S."/>
            <person name="Khijniak T.V."/>
            <person name="Kublanov I.V."/>
            <person name="Toshchakov S.V."/>
        </authorList>
    </citation>
    <scope>NUCLEOTIDE SEQUENCE [LARGE SCALE GENOMIC DNA]</scope>
    <source>
        <strain evidence="2 3">AArcht4T</strain>
    </source>
</reference>
<dbReference type="Gene3D" id="3.40.50.1000">
    <property type="entry name" value="HAD superfamily/HAD-like"/>
    <property type="match status" value="1"/>
</dbReference>
<dbReference type="InterPro" id="IPR041492">
    <property type="entry name" value="HAD_2"/>
</dbReference>
<dbReference type="SFLD" id="SFLDG01129">
    <property type="entry name" value="C1.5:_HAD__Beta-PGM__Phosphata"/>
    <property type="match status" value="1"/>
</dbReference>
<keyword evidence="3" id="KW-1185">Reference proteome</keyword>
<dbReference type="InterPro" id="IPR023214">
    <property type="entry name" value="HAD_sf"/>
</dbReference>